<keyword evidence="2" id="KW-1185">Reference proteome</keyword>
<dbReference type="AlphaFoldDB" id="A0AAD7DPV0"/>
<gene>
    <name evidence="1" type="ORF">B0H17DRAFT_399131</name>
</gene>
<dbReference type="EMBL" id="JARKIE010000034">
    <property type="protein sequence ID" value="KAJ7696456.1"/>
    <property type="molecule type" value="Genomic_DNA"/>
</dbReference>
<proteinExistence type="predicted"/>
<reference evidence="1" key="1">
    <citation type="submission" date="2023-03" db="EMBL/GenBank/DDBJ databases">
        <title>Massive genome expansion in bonnet fungi (Mycena s.s.) driven by repeated elements and novel gene families across ecological guilds.</title>
        <authorList>
            <consortium name="Lawrence Berkeley National Laboratory"/>
            <person name="Harder C.B."/>
            <person name="Miyauchi S."/>
            <person name="Viragh M."/>
            <person name="Kuo A."/>
            <person name="Thoen E."/>
            <person name="Andreopoulos B."/>
            <person name="Lu D."/>
            <person name="Skrede I."/>
            <person name="Drula E."/>
            <person name="Henrissat B."/>
            <person name="Morin E."/>
            <person name="Kohler A."/>
            <person name="Barry K."/>
            <person name="LaButti K."/>
            <person name="Morin E."/>
            <person name="Salamov A."/>
            <person name="Lipzen A."/>
            <person name="Mereny Z."/>
            <person name="Hegedus B."/>
            <person name="Baldrian P."/>
            <person name="Stursova M."/>
            <person name="Weitz H."/>
            <person name="Taylor A."/>
            <person name="Grigoriev I.V."/>
            <person name="Nagy L.G."/>
            <person name="Martin F."/>
            <person name="Kauserud H."/>
        </authorList>
    </citation>
    <scope>NUCLEOTIDE SEQUENCE</scope>
    <source>
        <strain evidence="1">CBHHK067</strain>
    </source>
</reference>
<name>A0AAD7DPV0_MYCRO</name>
<organism evidence="1 2">
    <name type="scientific">Mycena rosella</name>
    <name type="common">Pink bonnet</name>
    <name type="synonym">Agaricus rosellus</name>
    <dbReference type="NCBI Taxonomy" id="1033263"/>
    <lineage>
        <taxon>Eukaryota</taxon>
        <taxon>Fungi</taxon>
        <taxon>Dikarya</taxon>
        <taxon>Basidiomycota</taxon>
        <taxon>Agaricomycotina</taxon>
        <taxon>Agaricomycetes</taxon>
        <taxon>Agaricomycetidae</taxon>
        <taxon>Agaricales</taxon>
        <taxon>Marasmiineae</taxon>
        <taxon>Mycenaceae</taxon>
        <taxon>Mycena</taxon>
    </lineage>
</organism>
<comment type="caution">
    <text evidence="1">The sequence shown here is derived from an EMBL/GenBank/DDBJ whole genome shotgun (WGS) entry which is preliminary data.</text>
</comment>
<protein>
    <submittedName>
        <fullName evidence="1">Uncharacterized protein</fullName>
    </submittedName>
</protein>
<sequence length="366" mass="40767">MLDQIPPELCARIFDFACRDSGYTGRSLSLVSWYINATSQPAKLQSIALAGRQQILAFATLLARTPAHLRTTRYLFVNGQETEEEMEAVMDAAYEGLRKAHRERSCVLKSLSPAEMEVFDAEVTLQQEKTQKFLHDFGKEGAEAVESILRDVAPTLELLDLALNEYVAKKVMSPLSLPRLADLTTRCGFPLHPKGIPVLAPCPSLRRLHVVEANEQWASTPRFFENGISHFAPALTHFRLSQLDQDDDAINYLEGALGLCTPPAAPRRRVTPLPATLQLVLIKPAVAPPPHEGCSCCDDTWIYADLIHKARQLRNKDHPTVVLLRADAQPPVRDVYFEEWMEKAGGALCEWDTSSVDMTPLEETAP</sequence>
<evidence type="ECO:0000313" key="1">
    <source>
        <dbReference type="EMBL" id="KAJ7696456.1"/>
    </source>
</evidence>
<evidence type="ECO:0000313" key="2">
    <source>
        <dbReference type="Proteomes" id="UP001221757"/>
    </source>
</evidence>
<dbReference type="Proteomes" id="UP001221757">
    <property type="component" value="Unassembled WGS sequence"/>
</dbReference>
<accession>A0AAD7DPV0</accession>